<evidence type="ECO:0000259" key="3">
    <source>
        <dbReference type="Pfam" id="PF01656"/>
    </source>
</evidence>
<dbReference type="NCBIfam" id="NF047398">
    <property type="entry name" value="AAA_KGGVGR"/>
    <property type="match status" value="1"/>
</dbReference>
<evidence type="ECO:0000256" key="2">
    <source>
        <dbReference type="ARBA" id="ARBA00022840"/>
    </source>
</evidence>
<sequence>MPIFAEILLSRMGRCVLDEGTFLRDVSGRLTFVLSDDRWNDAIESVSRLVSEQLHGYVDGPDHAISTPARLFDDSLRTREGAISKRIVLPATEGKATIWIVDRRGVGQDWLMQPAAQSQLLPLVVFASIKGGVGRTTALCVLAAHLASSGKRVLAVDMDFEAPGLGTMLLTPETQPEFGLLDYIVESAIGGPPSKMIIDSIGPSWLGGGRGRIDVVPVVGSRSAMNPENVLSKIARAYLVSGDENGGGLSGVLSSFLSEATSDLRYDVVLVDARAGLHETTASAILGLGGEVFLFGVNQPQTLLGFDFLLSHIAERTSRADAFWSRLHFVQAKSAMDDVEANYQGSIENLLRTRLFATKDVQPDLEGLASNFDVEWGDFASIDTGNEVSDFIDSLSFVSIPETEAYRSFDPLISPDLLSPTKYFLPYAAFIEEVGAIIEDYQVLRMRDVP</sequence>
<keyword evidence="2" id="KW-0067">ATP-binding</keyword>
<proteinExistence type="predicted"/>
<dbReference type="Gene3D" id="3.40.50.300">
    <property type="entry name" value="P-loop containing nucleotide triphosphate hydrolases"/>
    <property type="match status" value="1"/>
</dbReference>
<dbReference type="PANTHER" id="PTHR43384:SF6">
    <property type="entry name" value="SEPTUM SITE-DETERMINING PROTEIN MIND HOMOLOG, CHLOROPLASTIC"/>
    <property type="match status" value="1"/>
</dbReference>
<dbReference type="GO" id="GO:0009898">
    <property type="term" value="C:cytoplasmic side of plasma membrane"/>
    <property type="evidence" value="ECO:0007669"/>
    <property type="project" value="TreeGrafter"/>
</dbReference>
<name>A0A2S6Z594_9XANT</name>
<accession>A0A2S6Z594</accession>
<dbReference type="AlphaFoldDB" id="A0A2S6Z594"/>
<protein>
    <recommendedName>
        <fullName evidence="3">CobQ/CobB/MinD/ParA nucleotide binding domain-containing protein</fullName>
    </recommendedName>
</protein>
<evidence type="ECO:0000313" key="4">
    <source>
        <dbReference type="EMBL" id="PPT76463.1"/>
    </source>
</evidence>
<dbReference type="InterPro" id="IPR027417">
    <property type="entry name" value="P-loop_NTPase"/>
</dbReference>
<dbReference type="GO" id="GO:0051782">
    <property type="term" value="P:negative regulation of cell division"/>
    <property type="evidence" value="ECO:0007669"/>
    <property type="project" value="TreeGrafter"/>
</dbReference>
<feature type="domain" description="CobQ/CobB/MinD/ParA nucleotide binding" evidence="3">
    <location>
        <begin position="124"/>
        <end position="166"/>
    </location>
</feature>
<dbReference type="InterPro" id="IPR002586">
    <property type="entry name" value="CobQ/CobB/MinD/ParA_Nub-bd_dom"/>
</dbReference>
<dbReference type="InterPro" id="IPR050625">
    <property type="entry name" value="ParA/MinD_ATPase"/>
</dbReference>
<dbReference type="GO" id="GO:0016887">
    <property type="term" value="F:ATP hydrolysis activity"/>
    <property type="evidence" value="ECO:0007669"/>
    <property type="project" value="TreeGrafter"/>
</dbReference>
<evidence type="ECO:0000256" key="1">
    <source>
        <dbReference type="ARBA" id="ARBA00022741"/>
    </source>
</evidence>
<dbReference type="Proteomes" id="UP000238270">
    <property type="component" value="Unassembled WGS sequence"/>
</dbReference>
<dbReference type="GO" id="GO:0005829">
    <property type="term" value="C:cytosol"/>
    <property type="evidence" value="ECO:0007669"/>
    <property type="project" value="TreeGrafter"/>
</dbReference>
<dbReference type="EMBL" id="MIGV01000008">
    <property type="protein sequence ID" value="PPT76463.1"/>
    <property type="molecule type" value="Genomic_DNA"/>
</dbReference>
<dbReference type="Pfam" id="PF01656">
    <property type="entry name" value="CbiA"/>
    <property type="match status" value="1"/>
</dbReference>
<dbReference type="SUPFAM" id="SSF52540">
    <property type="entry name" value="P-loop containing nucleoside triphosphate hydrolases"/>
    <property type="match status" value="1"/>
</dbReference>
<dbReference type="PANTHER" id="PTHR43384">
    <property type="entry name" value="SEPTUM SITE-DETERMINING PROTEIN MIND HOMOLOG, CHLOROPLASTIC-RELATED"/>
    <property type="match status" value="1"/>
</dbReference>
<organism evidence="4 5">
    <name type="scientific">Xanthomonas arboricola pv. populi</name>
    <dbReference type="NCBI Taxonomy" id="487823"/>
    <lineage>
        <taxon>Bacteria</taxon>
        <taxon>Pseudomonadati</taxon>
        <taxon>Pseudomonadota</taxon>
        <taxon>Gammaproteobacteria</taxon>
        <taxon>Lysobacterales</taxon>
        <taxon>Lysobacteraceae</taxon>
        <taxon>Xanthomonas</taxon>
    </lineage>
</organism>
<evidence type="ECO:0000313" key="5">
    <source>
        <dbReference type="Proteomes" id="UP000238270"/>
    </source>
</evidence>
<dbReference type="GO" id="GO:0005524">
    <property type="term" value="F:ATP binding"/>
    <property type="evidence" value="ECO:0007669"/>
    <property type="project" value="UniProtKB-KW"/>
</dbReference>
<reference evidence="4 5" key="1">
    <citation type="submission" date="2016-08" db="EMBL/GenBank/DDBJ databases">
        <title>Evolution of the type three secretion system and type three effector repertoires in Xanthomonas.</title>
        <authorList>
            <person name="Merda D."/>
            <person name="Briand M."/>
            <person name="Bosis E."/>
            <person name="Rousseau C."/>
            <person name="Portier P."/>
            <person name="Jacques M.-A."/>
            <person name="Fischer-Le Saux M."/>
        </authorList>
    </citation>
    <scope>NUCLEOTIDE SEQUENCE [LARGE SCALE GENOMIC DNA]</scope>
    <source>
        <strain evidence="4 5">CFBP 3122</strain>
    </source>
</reference>
<comment type="caution">
    <text evidence="4">The sequence shown here is derived from an EMBL/GenBank/DDBJ whole genome shotgun (WGS) entry which is preliminary data.</text>
</comment>
<keyword evidence="1" id="KW-0547">Nucleotide-binding</keyword>
<gene>
    <name evidence="4" type="ORF">XaplCFBP3122_08970</name>
</gene>